<dbReference type="SUPFAM" id="SSF52266">
    <property type="entry name" value="SGNH hydrolase"/>
    <property type="match status" value="1"/>
</dbReference>
<keyword evidence="3" id="KW-1185">Reference proteome</keyword>
<evidence type="ECO:0000313" key="3">
    <source>
        <dbReference type="Proteomes" id="UP001223978"/>
    </source>
</evidence>
<feature type="domain" description="SGNH hydrolase-type esterase" evidence="1">
    <location>
        <begin position="218"/>
        <end position="392"/>
    </location>
</feature>
<dbReference type="SUPFAM" id="SSF49899">
    <property type="entry name" value="Concanavalin A-like lectins/glucanases"/>
    <property type="match status" value="1"/>
</dbReference>
<dbReference type="PANTHER" id="PTHR30383">
    <property type="entry name" value="THIOESTERASE 1/PROTEASE 1/LYSOPHOSPHOLIPASE L1"/>
    <property type="match status" value="1"/>
</dbReference>
<protein>
    <submittedName>
        <fullName evidence="2">GDSL-type esterase/lipase family protein</fullName>
    </submittedName>
</protein>
<dbReference type="PANTHER" id="PTHR30383:SF5">
    <property type="entry name" value="SGNH HYDROLASE-TYPE ESTERASE DOMAIN-CONTAINING PROTEIN"/>
    <property type="match status" value="1"/>
</dbReference>
<dbReference type="Proteomes" id="UP001223978">
    <property type="component" value="Unassembled WGS sequence"/>
</dbReference>
<evidence type="ECO:0000259" key="1">
    <source>
        <dbReference type="Pfam" id="PF13472"/>
    </source>
</evidence>
<dbReference type="Pfam" id="PF13385">
    <property type="entry name" value="Laminin_G_3"/>
    <property type="match status" value="1"/>
</dbReference>
<name>A0ABT6SL78_9ACTN</name>
<proteinExistence type="predicted"/>
<dbReference type="InterPro" id="IPR013320">
    <property type="entry name" value="ConA-like_dom_sf"/>
</dbReference>
<evidence type="ECO:0000313" key="2">
    <source>
        <dbReference type="EMBL" id="MDI3408950.1"/>
    </source>
</evidence>
<reference evidence="2 3" key="1">
    <citation type="submission" date="2023-05" db="EMBL/GenBank/DDBJ databases">
        <title>Draft genome sequence of Streptomyces sp. B-S-A6 isolated from a cave soil in Thailand.</title>
        <authorList>
            <person name="Chamroensaksri N."/>
            <person name="Muangham S."/>
        </authorList>
    </citation>
    <scope>NUCLEOTIDE SEQUENCE [LARGE SCALE GENOMIC DNA]</scope>
    <source>
        <strain evidence="2 3">B-S-A6</strain>
    </source>
</reference>
<dbReference type="Gene3D" id="3.40.50.1110">
    <property type="entry name" value="SGNH hydrolase"/>
    <property type="match status" value="1"/>
</dbReference>
<dbReference type="InterPro" id="IPR036514">
    <property type="entry name" value="SGNH_hydro_sf"/>
</dbReference>
<gene>
    <name evidence="2" type="ORF">QIS96_34690</name>
</gene>
<accession>A0ABT6SL78</accession>
<dbReference type="Gene3D" id="2.60.120.200">
    <property type="match status" value="1"/>
</dbReference>
<dbReference type="InterPro" id="IPR051532">
    <property type="entry name" value="Ester_Hydrolysis_Enzymes"/>
</dbReference>
<dbReference type="RefSeq" id="WP_282546827.1">
    <property type="nucleotide sequence ID" value="NZ_JASCIQ010000056.1"/>
</dbReference>
<dbReference type="InterPro" id="IPR013830">
    <property type="entry name" value="SGNH_hydro"/>
</dbReference>
<dbReference type="Pfam" id="PF13472">
    <property type="entry name" value="Lipase_GDSL_2"/>
    <property type="match status" value="1"/>
</dbReference>
<dbReference type="CDD" id="cd00229">
    <property type="entry name" value="SGNH_hydrolase"/>
    <property type="match status" value="1"/>
</dbReference>
<sequence>MSSVATAGRAAAAQTATPVVEFATETVYTGQTYTDLSGQTAAVAGLKAGTILVTFRTTSRAQAMTLVSASDKTQAAGNITLSVSAGVLQFSVRDKGVLKQNHLTRTRYDDGEWHTAAITVADGATTFYADGQPVHTTASGYFFSHVSGLTSLNIARNVDSEHPGGEWFFTGGIRRVAVYGHTLTAQQIASQSVRTDLADFGRIAAALNSDTPATWLFTGDSITHGALWTDGWRSYVEHFQERVRWELGKPKNSDFVIDTGVSGSTTNDLTAKFDQRVSAFSPRVVSVMLGTNDVVTSGIGVATYRANLLKLITSIRGLPGRAVPLLQTPNPVDTTVWPARAALADYAQTMRDVAGEQNVVLVDHFAQWSADYGDTPPAGLLGDGLHPDEQGHLVLAHKVFRDLRIFDPTSRVCSLTIP</sequence>
<organism evidence="2 3">
    <name type="scientific">Streptomyces cavernicola</name>
    <dbReference type="NCBI Taxonomy" id="3043613"/>
    <lineage>
        <taxon>Bacteria</taxon>
        <taxon>Bacillati</taxon>
        <taxon>Actinomycetota</taxon>
        <taxon>Actinomycetes</taxon>
        <taxon>Kitasatosporales</taxon>
        <taxon>Streptomycetaceae</taxon>
        <taxon>Streptomyces</taxon>
    </lineage>
</organism>
<dbReference type="EMBL" id="JASCIQ010000056">
    <property type="protein sequence ID" value="MDI3408950.1"/>
    <property type="molecule type" value="Genomic_DNA"/>
</dbReference>
<comment type="caution">
    <text evidence="2">The sequence shown here is derived from an EMBL/GenBank/DDBJ whole genome shotgun (WGS) entry which is preliminary data.</text>
</comment>